<dbReference type="InterPro" id="IPR027417">
    <property type="entry name" value="P-loop_NTPase"/>
</dbReference>
<feature type="domain" description="ABC transporter" evidence="8">
    <location>
        <begin position="9"/>
        <end position="259"/>
    </location>
</feature>
<dbReference type="PROSITE" id="PS50893">
    <property type="entry name" value="ABC_TRANSPORTER_2"/>
    <property type="match status" value="1"/>
</dbReference>
<dbReference type="InterPro" id="IPR003439">
    <property type="entry name" value="ABC_transporter-like_ATP-bd"/>
</dbReference>
<evidence type="ECO:0000256" key="4">
    <source>
        <dbReference type="ARBA" id="ARBA00022475"/>
    </source>
</evidence>
<name>A0ABV7VG25_9PROT</name>
<keyword evidence="7" id="KW-0472">Membrane</keyword>
<dbReference type="Proteomes" id="UP001595711">
    <property type="component" value="Unassembled WGS sequence"/>
</dbReference>
<keyword evidence="6 9" id="KW-0067">ATP-binding</keyword>
<organism evidence="9 10">
    <name type="scientific">Ferrovibrio xuzhouensis</name>
    <dbReference type="NCBI Taxonomy" id="1576914"/>
    <lineage>
        <taxon>Bacteria</taxon>
        <taxon>Pseudomonadati</taxon>
        <taxon>Pseudomonadota</taxon>
        <taxon>Alphaproteobacteria</taxon>
        <taxon>Rhodospirillales</taxon>
        <taxon>Rhodospirillaceae</taxon>
        <taxon>Ferrovibrio</taxon>
    </lineage>
</organism>
<gene>
    <name evidence="9" type="ORF">ACFOOQ_12915</name>
</gene>
<dbReference type="SMART" id="SM00382">
    <property type="entry name" value="AAA"/>
    <property type="match status" value="1"/>
</dbReference>
<keyword evidence="10" id="KW-1185">Reference proteome</keyword>
<keyword evidence="5" id="KW-0547">Nucleotide-binding</keyword>
<keyword evidence="4" id="KW-1003">Cell membrane</keyword>
<dbReference type="PANTHER" id="PTHR43297">
    <property type="entry name" value="OLIGOPEPTIDE TRANSPORT ATP-BINDING PROTEIN APPD"/>
    <property type="match status" value="1"/>
</dbReference>
<keyword evidence="3" id="KW-0813">Transport</keyword>
<dbReference type="RefSeq" id="WP_379727094.1">
    <property type="nucleotide sequence ID" value="NZ_JBHRYJ010000002.1"/>
</dbReference>
<evidence type="ECO:0000256" key="5">
    <source>
        <dbReference type="ARBA" id="ARBA00022741"/>
    </source>
</evidence>
<evidence type="ECO:0000256" key="1">
    <source>
        <dbReference type="ARBA" id="ARBA00004417"/>
    </source>
</evidence>
<dbReference type="PANTHER" id="PTHR43297:SF2">
    <property type="entry name" value="DIPEPTIDE TRANSPORT ATP-BINDING PROTEIN DPPD"/>
    <property type="match status" value="1"/>
</dbReference>
<accession>A0ABV7VG25</accession>
<evidence type="ECO:0000256" key="6">
    <source>
        <dbReference type="ARBA" id="ARBA00022840"/>
    </source>
</evidence>
<dbReference type="GO" id="GO:0005524">
    <property type="term" value="F:ATP binding"/>
    <property type="evidence" value="ECO:0007669"/>
    <property type="project" value="UniProtKB-KW"/>
</dbReference>
<evidence type="ECO:0000256" key="3">
    <source>
        <dbReference type="ARBA" id="ARBA00022448"/>
    </source>
</evidence>
<proteinExistence type="inferred from homology"/>
<dbReference type="Gene3D" id="3.40.50.300">
    <property type="entry name" value="P-loop containing nucleotide triphosphate hydrolases"/>
    <property type="match status" value="1"/>
</dbReference>
<dbReference type="PROSITE" id="PS00211">
    <property type="entry name" value="ABC_TRANSPORTER_1"/>
    <property type="match status" value="1"/>
</dbReference>
<evidence type="ECO:0000313" key="10">
    <source>
        <dbReference type="Proteomes" id="UP001595711"/>
    </source>
</evidence>
<dbReference type="SUPFAM" id="SSF52540">
    <property type="entry name" value="P-loop containing nucleoside triphosphate hydrolases"/>
    <property type="match status" value="1"/>
</dbReference>
<dbReference type="CDD" id="cd03257">
    <property type="entry name" value="ABC_NikE_OppD_transporters"/>
    <property type="match status" value="1"/>
</dbReference>
<comment type="subcellular location">
    <subcellularLocation>
        <location evidence="1">Cell inner membrane</location>
        <topology evidence="1">Peripheral membrane protein</topology>
    </subcellularLocation>
</comment>
<reference evidence="10" key="1">
    <citation type="journal article" date="2019" name="Int. J. Syst. Evol. Microbiol.">
        <title>The Global Catalogue of Microorganisms (GCM) 10K type strain sequencing project: providing services to taxonomists for standard genome sequencing and annotation.</title>
        <authorList>
            <consortium name="The Broad Institute Genomics Platform"/>
            <consortium name="The Broad Institute Genome Sequencing Center for Infectious Disease"/>
            <person name="Wu L."/>
            <person name="Ma J."/>
        </authorList>
    </citation>
    <scope>NUCLEOTIDE SEQUENCE [LARGE SCALE GENOMIC DNA]</scope>
    <source>
        <strain evidence="10">KCTC 42182</strain>
    </source>
</reference>
<dbReference type="InterPro" id="IPR050388">
    <property type="entry name" value="ABC_Ni/Peptide_Import"/>
</dbReference>
<dbReference type="Pfam" id="PF08352">
    <property type="entry name" value="oligo_HPY"/>
    <property type="match status" value="1"/>
</dbReference>
<dbReference type="InterPro" id="IPR017871">
    <property type="entry name" value="ABC_transporter-like_CS"/>
</dbReference>
<dbReference type="InterPro" id="IPR013563">
    <property type="entry name" value="Oligopep_ABC_C"/>
</dbReference>
<dbReference type="NCBIfam" id="TIGR01727">
    <property type="entry name" value="oligo_HPY"/>
    <property type="match status" value="1"/>
</dbReference>
<comment type="similarity">
    <text evidence="2">Belongs to the ABC transporter superfamily.</text>
</comment>
<dbReference type="InterPro" id="IPR003593">
    <property type="entry name" value="AAA+_ATPase"/>
</dbReference>
<sequence length="335" mass="35901">MTDTAIATLQVENLETHFPTRDGIVRAVDGVSFSVGRGEILGLVGESGSGKSITGFSILGLIDQPGRIANGRVLFKGEDITAAGETRLRQLRGARIAMIFQDPMMTLNPVLRIDTQMIEAVQAHQKVSKAAARDRAIETLKAVGIAAPEERLTAYPHQMSGGMRQRIAIAIALLHKPDVIIADEPTTALDVTIQGQILYEVRKLCRETGTSLIWITHDLSVVAGLADRIMVMYAGRIVETGPIGTVIERPQHPYTRGLIGSVPGALPRGKRLFQIPGMAPAPLNLPEGCRFKARCTRADAACDTMPPLAELSPGHAVRCVHPFDAAPITAAETAS</sequence>
<evidence type="ECO:0000313" key="9">
    <source>
        <dbReference type="EMBL" id="MFC3676451.1"/>
    </source>
</evidence>
<comment type="caution">
    <text evidence="9">The sequence shown here is derived from an EMBL/GenBank/DDBJ whole genome shotgun (WGS) entry which is preliminary data.</text>
</comment>
<evidence type="ECO:0000259" key="8">
    <source>
        <dbReference type="PROSITE" id="PS50893"/>
    </source>
</evidence>
<evidence type="ECO:0000256" key="2">
    <source>
        <dbReference type="ARBA" id="ARBA00005417"/>
    </source>
</evidence>
<dbReference type="Pfam" id="PF00005">
    <property type="entry name" value="ABC_tran"/>
    <property type="match status" value="1"/>
</dbReference>
<evidence type="ECO:0000256" key="7">
    <source>
        <dbReference type="ARBA" id="ARBA00023136"/>
    </source>
</evidence>
<protein>
    <submittedName>
        <fullName evidence="9">ABC transporter ATP-binding protein</fullName>
    </submittedName>
</protein>
<dbReference type="EMBL" id="JBHRYJ010000002">
    <property type="protein sequence ID" value="MFC3676451.1"/>
    <property type="molecule type" value="Genomic_DNA"/>
</dbReference>